<protein>
    <submittedName>
        <fullName evidence="3">Uncharacterized protein</fullName>
    </submittedName>
</protein>
<evidence type="ECO:0000256" key="1">
    <source>
        <dbReference type="SAM" id="MobiDB-lite"/>
    </source>
</evidence>
<feature type="region of interest" description="Disordered" evidence="1">
    <location>
        <begin position="111"/>
        <end position="130"/>
    </location>
</feature>
<dbReference type="PANTHER" id="PTHR37727:SF1">
    <property type="entry name" value="ECOTROPIC VIRAL INTEGRATION SITE PROTEIN"/>
    <property type="match status" value="1"/>
</dbReference>
<feature type="compositionally biased region" description="Polar residues" evidence="1">
    <location>
        <begin position="115"/>
        <end position="130"/>
    </location>
</feature>
<dbReference type="PANTHER" id="PTHR37727">
    <property type="entry name" value="ECOTROPIC VIRAL INTEGRATION SITE PROTEIN"/>
    <property type="match status" value="1"/>
</dbReference>
<dbReference type="EMBL" id="LVLJ01001708">
    <property type="protein sequence ID" value="OAE28643.1"/>
    <property type="molecule type" value="Genomic_DNA"/>
</dbReference>
<dbReference type="Proteomes" id="UP000077202">
    <property type="component" value="Unassembled WGS sequence"/>
</dbReference>
<keyword evidence="4" id="KW-1185">Reference proteome</keyword>
<reference evidence="2" key="2">
    <citation type="journal article" date="2019" name="Curr. Biol.">
        <title>Chromatin organization in early land plants reveals an ancestral association between H3K27me3, transposons, and constitutive heterochromatin.</title>
        <authorList>
            <person name="Montgomery S.A."/>
            <person name="Tanizawa Y."/>
            <person name="Galik B."/>
            <person name="Wang N."/>
            <person name="Ito T."/>
            <person name="Mochizuki T."/>
            <person name="Akimcheva S."/>
            <person name="Bowman J."/>
            <person name="Cognat V."/>
            <person name="Drouard L."/>
            <person name="Ekker H."/>
            <person name="Houng S."/>
            <person name="Kohchi T."/>
            <person name="Lin S."/>
            <person name="Liu L.D."/>
            <person name="Nakamura Y."/>
            <person name="Valeeva L.R."/>
            <person name="Shakirov E.V."/>
            <person name="Shippen D.E."/>
            <person name="Wei W."/>
            <person name="Yagura M."/>
            <person name="Yamaoka S."/>
            <person name="Yamato K.T."/>
            <person name="Liu C."/>
            <person name="Berger F."/>
        </authorList>
    </citation>
    <scope>NUCLEOTIDE SEQUENCE [LARGE SCALE GENOMIC DNA]</scope>
    <source>
        <strain evidence="2">Tak-1</strain>
    </source>
</reference>
<name>A0A176W7E2_MARPO</name>
<dbReference type="AlphaFoldDB" id="A0A176W7E2"/>
<reference evidence="5" key="3">
    <citation type="journal article" date="2020" name="Curr. Biol.">
        <title>Chromatin organization in early land plants reveals an ancestral association between H3K27me3, transposons, and constitutive heterochromatin.</title>
        <authorList>
            <person name="Montgomery S.A."/>
            <person name="Tanizawa Y."/>
            <person name="Galik B."/>
            <person name="Wang N."/>
            <person name="Ito T."/>
            <person name="Mochizuki T."/>
            <person name="Akimcheva S."/>
            <person name="Bowman J.L."/>
            <person name="Cognat V."/>
            <person name="Marechal-Drouard L."/>
            <person name="Ekker H."/>
            <person name="Hong S.F."/>
            <person name="Kohchi T."/>
            <person name="Lin S.S."/>
            <person name="Liu L.D."/>
            <person name="Nakamura Y."/>
            <person name="Valeeva L.R."/>
            <person name="Shakirov E.V."/>
            <person name="Shippen D.E."/>
            <person name="Wei W.L."/>
            <person name="Yagura M."/>
            <person name="Yamaoka S."/>
            <person name="Yamato K.T."/>
            <person name="Liu C."/>
            <person name="Berger F."/>
        </authorList>
    </citation>
    <scope>NUCLEOTIDE SEQUENCE [LARGE SCALE GENOMIC DNA]</scope>
    <source>
        <strain evidence="5">Tak-1</strain>
    </source>
</reference>
<reference evidence="3 4" key="1">
    <citation type="submission" date="2016-03" db="EMBL/GenBank/DDBJ databases">
        <title>Mechanisms controlling the formation of the plant cell surface in tip-growing cells are functionally conserved among land plants.</title>
        <authorList>
            <person name="Honkanen S."/>
            <person name="Jones V.A."/>
            <person name="Morieri G."/>
            <person name="Champion C."/>
            <person name="Hetherington A.J."/>
            <person name="Kelly S."/>
            <person name="Saint-Marcoux D."/>
            <person name="Proust H."/>
            <person name="Prescott H."/>
            <person name="Dolan L."/>
        </authorList>
    </citation>
    <scope>NUCLEOTIDE SEQUENCE [LARGE SCALE GENOMIC DNA]</scope>
    <source>
        <strain evidence="4">cv. Tak-1 and cv. Tak-2</strain>
        <tissue evidence="3">Whole gametophyte</tissue>
    </source>
</reference>
<accession>A0A176W7E2</accession>
<evidence type="ECO:0000313" key="5">
    <source>
        <dbReference type="Proteomes" id="UP001162541"/>
    </source>
</evidence>
<evidence type="ECO:0000313" key="3">
    <source>
        <dbReference type="EMBL" id="OAE28643.1"/>
    </source>
</evidence>
<dbReference type="EMBL" id="AP019868">
    <property type="protein sequence ID" value="BBN04224.1"/>
    <property type="molecule type" value="Genomic_DNA"/>
</dbReference>
<gene>
    <name evidence="3" type="ORF">AXG93_1335s1350</name>
    <name evidence="2" type="ORF">Mp_3g02780</name>
</gene>
<evidence type="ECO:0000313" key="2">
    <source>
        <dbReference type="EMBL" id="BBN04224.1"/>
    </source>
</evidence>
<dbReference type="Proteomes" id="UP001162541">
    <property type="component" value="Chromosome 3"/>
</dbReference>
<sequence length="130" mass="13993">MGGIQKDEPQGGADLFQFLNSMLQEVEGESGIPDVELRSKIEALRTETQKVPQASTSGVNEREVNNSLEFVSAKLAKVKAMLENVESDPDVKAILQDSAALWMPVITANADQRRAASSTSPGHQTPPSTK</sequence>
<proteinExistence type="predicted"/>
<evidence type="ECO:0000313" key="4">
    <source>
        <dbReference type="Proteomes" id="UP000077202"/>
    </source>
</evidence>
<organism evidence="3 4">
    <name type="scientific">Marchantia polymorpha subsp. ruderalis</name>
    <dbReference type="NCBI Taxonomy" id="1480154"/>
    <lineage>
        <taxon>Eukaryota</taxon>
        <taxon>Viridiplantae</taxon>
        <taxon>Streptophyta</taxon>
        <taxon>Embryophyta</taxon>
        <taxon>Marchantiophyta</taxon>
        <taxon>Marchantiopsida</taxon>
        <taxon>Marchantiidae</taxon>
        <taxon>Marchantiales</taxon>
        <taxon>Marchantiaceae</taxon>
        <taxon>Marchantia</taxon>
    </lineage>
</organism>